<feature type="transmembrane region" description="Helical" evidence="6">
    <location>
        <begin position="32"/>
        <end position="53"/>
    </location>
</feature>
<dbReference type="PANTHER" id="PTHR10434">
    <property type="entry name" value="1-ACYL-SN-GLYCEROL-3-PHOSPHATE ACYLTRANSFERASE"/>
    <property type="match status" value="1"/>
</dbReference>
<proteinExistence type="predicted"/>
<dbReference type="PANTHER" id="PTHR10434:SF64">
    <property type="entry name" value="1-ACYL-SN-GLYCEROL-3-PHOSPHATE ACYLTRANSFERASE-RELATED"/>
    <property type="match status" value="1"/>
</dbReference>
<dbReference type="GO" id="GO:0016746">
    <property type="term" value="F:acyltransferase activity"/>
    <property type="evidence" value="ECO:0007669"/>
    <property type="project" value="UniProtKB-KW"/>
</dbReference>
<dbReference type="CDD" id="cd07989">
    <property type="entry name" value="LPLAT_AGPAT-like"/>
    <property type="match status" value="1"/>
</dbReference>
<keyword evidence="4" id="KW-0443">Lipid metabolism</keyword>
<feature type="domain" description="Phospholipid/glycerol acyltransferase" evidence="7">
    <location>
        <begin position="89"/>
        <end position="203"/>
    </location>
</feature>
<keyword evidence="9" id="KW-1185">Reference proteome</keyword>
<evidence type="ECO:0000256" key="1">
    <source>
        <dbReference type="ARBA" id="ARBA00005189"/>
    </source>
</evidence>
<evidence type="ECO:0000256" key="4">
    <source>
        <dbReference type="ARBA" id="ARBA00023098"/>
    </source>
</evidence>
<keyword evidence="6" id="KW-1133">Transmembrane helix</keyword>
<keyword evidence="6" id="KW-0472">Membrane</keyword>
<accession>A0ABV6PLW0</accession>
<evidence type="ECO:0000256" key="6">
    <source>
        <dbReference type="SAM" id="Phobius"/>
    </source>
</evidence>
<dbReference type="Proteomes" id="UP001589943">
    <property type="component" value="Unassembled WGS sequence"/>
</dbReference>
<evidence type="ECO:0000256" key="3">
    <source>
        <dbReference type="ARBA" id="ARBA00022679"/>
    </source>
</evidence>
<evidence type="ECO:0000256" key="2">
    <source>
        <dbReference type="ARBA" id="ARBA00022516"/>
    </source>
</evidence>
<keyword evidence="2" id="KW-0444">Lipid biosynthesis</keyword>
<dbReference type="EMBL" id="JBHLTL010000011">
    <property type="protein sequence ID" value="MFC0590559.1"/>
    <property type="molecule type" value="Genomic_DNA"/>
</dbReference>
<sequence length="291" mass="32498">MSDATQIDQAEAIRRAASGNPVPLGLAGEARIIARAAMLVAALLILVPLHYLFRLVRYGSPLPMWFLRLATRMMGARLRVHGVPLRRDVFFMPNHVSWFDIPVIGGVTGSAFVARAEIGEFRILGWMARLNRTVFTRRQARMGIAEQINALREAVADTWSVVIFPEGSVTDGHSLLPFKTSMLSVLEPPPPGMLVQPVVIDYGPLAEWIAWMGEETGLANARRIFARRGTFTVNLHFLDPFDPHDFPGRKAIASEARRQIEQRLVELLGKPLRPFRFDIPMIGYVAPKAEV</sequence>
<organism evidence="8 9">
    <name type="scientific">Novosphingobium aquiterrae</name>
    <dbReference type="NCBI Taxonomy" id="624388"/>
    <lineage>
        <taxon>Bacteria</taxon>
        <taxon>Pseudomonadati</taxon>
        <taxon>Pseudomonadota</taxon>
        <taxon>Alphaproteobacteria</taxon>
        <taxon>Sphingomonadales</taxon>
        <taxon>Sphingomonadaceae</taxon>
        <taxon>Novosphingobium</taxon>
    </lineage>
</organism>
<dbReference type="RefSeq" id="WP_379482013.1">
    <property type="nucleotide sequence ID" value="NZ_JBHLTL010000011.1"/>
</dbReference>
<keyword evidence="6" id="KW-0812">Transmembrane</keyword>
<evidence type="ECO:0000313" key="9">
    <source>
        <dbReference type="Proteomes" id="UP001589943"/>
    </source>
</evidence>
<name>A0ABV6PLW0_9SPHN</name>
<comment type="pathway">
    <text evidence="1">Lipid metabolism.</text>
</comment>
<dbReference type="InterPro" id="IPR002123">
    <property type="entry name" value="Plipid/glycerol_acylTrfase"/>
</dbReference>
<evidence type="ECO:0000256" key="5">
    <source>
        <dbReference type="ARBA" id="ARBA00023315"/>
    </source>
</evidence>
<keyword evidence="3" id="KW-0808">Transferase</keyword>
<protein>
    <submittedName>
        <fullName evidence="8">Lysophospholipid acyltransferase family protein</fullName>
    </submittedName>
</protein>
<dbReference type="SMART" id="SM00563">
    <property type="entry name" value="PlsC"/>
    <property type="match status" value="1"/>
</dbReference>
<reference evidence="8 9" key="1">
    <citation type="submission" date="2024-09" db="EMBL/GenBank/DDBJ databases">
        <authorList>
            <person name="Sun Q."/>
            <person name="Mori K."/>
        </authorList>
    </citation>
    <scope>NUCLEOTIDE SEQUENCE [LARGE SCALE GENOMIC DNA]</scope>
    <source>
        <strain evidence="8 9">NCAIM B.02537</strain>
    </source>
</reference>
<evidence type="ECO:0000313" key="8">
    <source>
        <dbReference type="EMBL" id="MFC0590559.1"/>
    </source>
</evidence>
<dbReference type="Pfam" id="PF01553">
    <property type="entry name" value="Acyltransferase"/>
    <property type="match status" value="1"/>
</dbReference>
<keyword evidence="5 8" id="KW-0012">Acyltransferase</keyword>
<evidence type="ECO:0000259" key="7">
    <source>
        <dbReference type="SMART" id="SM00563"/>
    </source>
</evidence>
<gene>
    <name evidence="8" type="ORF">ACFFF7_14200</name>
</gene>
<dbReference type="SUPFAM" id="SSF69593">
    <property type="entry name" value="Glycerol-3-phosphate (1)-acyltransferase"/>
    <property type="match status" value="1"/>
</dbReference>
<comment type="caution">
    <text evidence="8">The sequence shown here is derived from an EMBL/GenBank/DDBJ whole genome shotgun (WGS) entry which is preliminary data.</text>
</comment>